<dbReference type="Pfam" id="PF01544">
    <property type="entry name" value="CorA"/>
    <property type="match status" value="1"/>
</dbReference>
<evidence type="ECO:0000256" key="7">
    <source>
        <dbReference type="ARBA" id="ARBA00023136"/>
    </source>
</evidence>
<dbReference type="GO" id="GO:0050897">
    <property type="term" value="F:cobalt ion binding"/>
    <property type="evidence" value="ECO:0007669"/>
    <property type="project" value="TreeGrafter"/>
</dbReference>
<comment type="subcellular location">
    <subcellularLocation>
        <location evidence="1">Cell membrane</location>
        <topology evidence="1">Multi-pass membrane protein</topology>
    </subcellularLocation>
    <subcellularLocation>
        <location evidence="8">Membrane</location>
        <topology evidence="8">Multi-pass membrane protein</topology>
    </subcellularLocation>
</comment>
<name>A0A0U2VW62_9BACL</name>
<evidence type="ECO:0000256" key="1">
    <source>
        <dbReference type="ARBA" id="ARBA00004651"/>
    </source>
</evidence>
<dbReference type="GO" id="GO:0000287">
    <property type="term" value="F:magnesium ion binding"/>
    <property type="evidence" value="ECO:0007669"/>
    <property type="project" value="TreeGrafter"/>
</dbReference>
<dbReference type="InterPro" id="IPR045861">
    <property type="entry name" value="CorA_cytoplasmic_dom"/>
</dbReference>
<dbReference type="STRING" id="162209.IJ22_01080"/>
<dbReference type="GO" id="GO:0015095">
    <property type="term" value="F:magnesium ion transmembrane transporter activity"/>
    <property type="evidence" value="ECO:0007669"/>
    <property type="project" value="UniProtKB-UniRule"/>
</dbReference>
<dbReference type="OrthoDB" id="9803416at2"/>
<comment type="similarity">
    <text evidence="2 8">Belongs to the CorA metal ion transporter (MIT) (TC 1.A.35) family.</text>
</comment>
<evidence type="ECO:0000313" key="9">
    <source>
        <dbReference type="EMBL" id="ALS20500.1"/>
    </source>
</evidence>
<keyword evidence="10" id="KW-1185">Reference proteome</keyword>
<dbReference type="PANTHER" id="PTHR46494:SF1">
    <property type="entry name" value="CORA FAMILY METAL ION TRANSPORTER (EUROFUNG)"/>
    <property type="match status" value="1"/>
</dbReference>
<dbReference type="InterPro" id="IPR045863">
    <property type="entry name" value="CorA_TM1_TM2"/>
</dbReference>
<dbReference type="PATRIC" id="fig|162209.4.peg.106"/>
<evidence type="ECO:0000256" key="5">
    <source>
        <dbReference type="ARBA" id="ARBA00022692"/>
    </source>
</evidence>
<evidence type="ECO:0000256" key="3">
    <source>
        <dbReference type="ARBA" id="ARBA00022448"/>
    </source>
</evidence>
<dbReference type="FunFam" id="1.20.58.340:FF:000012">
    <property type="entry name" value="Magnesium transport protein CorA"/>
    <property type="match status" value="1"/>
</dbReference>
<keyword evidence="4 8" id="KW-1003">Cell membrane</keyword>
<keyword evidence="5 8" id="KW-0812">Transmembrane</keyword>
<dbReference type="GO" id="GO:0005886">
    <property type="term" value="C:plasma membrane"/>
    <property type="evidence" value="ECO:0007669"/>
    <property type="project" value="UniProtKB-SubCell"/>
</dbReference>
<dbReference type="InterPro" id="IPR004488">
    <property type="entry name" value="Mg/Co-transport_prot_CorA"/>
</dbReference>
<dbReference type="GO" id="GO:0015087">
    <property type="term" value="F:cobalt ion transmembrane transporter activity"/>
    <property type="evidence" value="ECO:0007669"/>
    <property type="project" value="UniProtKB-UniRule"/>
</dbReference>
<dbReference type="PANTHER" id="PTHR46494">
    <property type="entry name" value="CORA FAMILY METAL ION TRANSPORTER (EUROFUNG)"/>
    <property type="match status" value="1"/>
</dbReference>
<keyword evidence="3 8" id="KW-0813">Transport</keyword>
<keyword evidence="8" id="KW-0460">Magnesium</keyword>
<feature type="transmembrane region" description="Helical" evidence="8">
    <location>
        <begin position="258"/>
        <end position="277"/>
    </location>
</feature>
<dbReference type="AlphaFoldDB" id="A0A0U2VW62"/>
<dbReference type="InterPro" id="IPR002523">
    <property type="entry name" value="MgTranspt_CorA/ZnTranspt_ZntB"/>
</dbReference>
<keyword evidence="8" id="KW-0406">Ion transport</keyword>
<dbReference type="Proteomes" id="UP000061660">
    <property type="component" value="Chromosome"/>
</dbReference>
<dbReference type="Gene3D" id="3.30.460.20">
    <property type="entry name" value="CorA soluble domain-like"/>
    <property type="match status" value="1"/>
</dbReference>
<sequence>MIHTFAVTHQSAIEQDLELERLHSPEIRWYWVDFDCPTSEEAALLDTFFHFHPLAIEDCMQFLQRPKLDHYEDHHFFVLHTINPVTLDSDEVDLFLGRNYIVTYHSKPQSELEDFRGKLLSDPKYLENGPVYASHLLIDKIVDQYFPSVYHLEDSLNELEDSSRGVWSEKVMDRVFEIRSDLLKLRKTIFPMRDLLYRIIYSEKIEGVKQHAAYFQDIHDHLLKLSDMVEANRDLTSDIRDSFISINSYRMNTIMKTLTVITTIFMPLTFIAGIYGMNFRYMPELEWSFGYFAVLFIMFSIGLGMFWWFKVKGWFK</sequence>
<dbReference type="SUPFAM" id="SSF144083">
    <property type="entry name" value="Magnesium transport protein CorA, transmembrane region"/>
    <property type="match status" value="1"/>
</dbReference>
<dbReference type="KEGG" id="pnp:IJ22_01080"/>
<accession>A0A0U2VW62</accession>
<evidence type="ECO:0000256" key="2">
    <source>
        <dbReference type="ARBA" id="ARBA00009765"/>
    </source>
</evidence>
<evidence type="ECO:0000256" key="4">
    <source>
        <dbReference type="ARBA" id="ARBA00022475"/>
    </source>
</evidence>
<dbReference type="EMBL" id="CP013652">
    <property type="protein sequence ID" value="ALS20500.1"/>
    <property type="molecule type" value="Genomic_DNA"/>
</dbReference>
<comment type="function">
    <text evidence="8">Mediates influx of magnesium ions.</text>
</comment>
<dbReference type="NCBIfam" id="TIGR00383">
    <property type="entry name" value="corA"/>
    <property type="match status" value="1"/>
</dbReference>
<gene>
    <name evidence="8" type="primary">corA</name>
    <name evidence="9" type="ORF">IJ22_01080</name>
</gene>
<evidence type="ECO:0000313" key="10">
    <source>
        <dbReference type="Proteomes" id="UP000061660"/>
    </source>
</evidence>
<dbReference type="CDD" id="cd12831">
    <property type="entry name" value="TmCorA-like_u2"/>
    <property type="match status" value="1"/>
</dbReference>
<dbReference type="SUPFAM" id="SSF143865">
    <property type="entry name" value="CorA soluble domain-like"/>
    <property type="match status" value="1"/>
</dbReference>
<organism evidence="9 10">
    <name type="scientific">Paenibacillus naphthalenovorans</name>
    <dbReference type="NCBI Taxonomy" id="162209"/>
    <lineage>
        <taxon>Bacteria</taxon>
        <taxon>Bacillati</taxon>
        <taxon>Bacillota</taxon>
        <taxon>Bacilli</taxon>
        <taxon>Bacillales</taxon>
        <taxon>Paenibacillaceae</taxon>
        <taxon>Paenibacillus</taxon>
    </lineage>
</organism>
<evidence type="ECO:0000256" key="8">
    <source>
        <dbReference type="RuleBase" id="RU362010"/>
    </source>
</evidence>
<protein>
    <recommendedName>
        <fullName evidence="8">Magnesium transport protein CorA</fullName>
    </recommendedName>
</protein>
<proteinExistence type="inferred from homology"/>
<reference evidence="9 10" key="2">
    <citation type="journal article" date="2016" name="Genome Announc.">
        <title>Complete Genome Sequences of Two Interactive Moderate Thermophiles, Paenibacillus napthalenovorans 32O-Y and Paenibacillus sp. 32O-W.</title>
        <authorList>
            <person name="Butler R.R.III."/>
            <person name="Wang J."/>
            <person name="Stark B.C."/>
            <person name="Pombert J.F."/>
        </authorList>
    </citation>
    <scope>NUCLEOTIDE SEQUENCE [LARGE SCALE GENOMIC DNA]</scope>
    <source>
        <strain evidence="9 10">32O-Y</strain>
    </source>
</reference>
<dbReference type="RefSeq" id="WP_062406417.1">
    <property type="nucleotide sequence ID" value="NZ_BJCS01000008.1"/>
</dbReference>
<keyword evidence="7 8" id="KW-0472">Membrane</keyword>
<dbReference type="Gene3D" id="1.20.58.340">
    <property type="entry name" value="Magnesium transport protein CorA, transmembrane region"/>
    <property type="match status" value="2"/>
</dbReference>
<feature type="transmembrane region" description="Helical" evidence="8">
    <location>
        <begin position="289"/>
        <end position="309"/>
    </location>
</feature>
<reference evidence="10" key="1">
    <citation type="submission" date="2015-12" db="EMBL/GenBank/DDBJ databases">
        <title>Complete genome sequences of two moderately thermophilic Paenibacillus species.</title>
        <authorList>
            <person name="Butler R.III."/>
            <person name="Wang J."/>
            <person name="Stark B.C."/>
            <person name="Pombert J.-F."/>
        </authorList>
    </citation>
    <scope>NUCLEOTIDE SEQUENCE [LARGE SCALE GENOMIC DNA]</scope>
    <source>
        <strain evidence="10">32O-Y</strain>
    </source>
</reference>
<keyword evidence="6 8" id="KW-1133">Transmembrane helix</keyword>
<evidence type="ECO:0000256" key="6">
    <source>
        <dbReference type="ARBA" id="ARBA00022989"/>
    </source>
</evidence>